<dbReference type="OrthoDB" id="9816036at2"/>
<dbReference type="EMBL" id="PDCJ01000001">
    <property type="protein sequence ID" value="PEG31273.1"/>
    <property type="molecule type" value="Genomic_DNA"/>
</dbReference>
<dbReference type="RefSeq" id="WP_058295430.1">
    <property type="nucleotide sequence ID" value="NZ_JBNOOD010000050.1"/>
</dbReference>
<evidence type="ECO:0000259" key="1">
    <source>
        <dbReference type="SMART" id="SM00901"/>
    </source>
</evidence>
<organism evidence="2 3">
    <name type="scientific">Clostridium neonatale</name>
    <dbReference type="NCBI Taxonomy" id="137838"/>
    <lineage>
        <taxon>Bacteria</taxon>
        <taxon>Bacillati</taxon>
        <taxon>Bacillota</taxon>
        <taxon>Clostridia</taxon>
        <taxon>Eubacteriales</taxon>
        <taxon>Clostridiaceae</taxon>
        <taxon>Clostridium</taxon>
    </lineage>
</organism>
<keyword evidence="3" id="KW-1185">Reference proteome</keyword>
<proteinExistence type="predicted"/>
<protein>
    <submittedName>
        <fullName evidence="2">FRG domain-containing protein</fullName>
    </submittedName>
</protein>
<evidence type="ECO:0000313" key="2">
    <source>
        <dbReference type="EMBL" id="PEG31273.1"/>
    </source>
</evidence>
<dbReference type="SMART" id="SM00901">
    <property type="entry name" value="FRG"/>
    <property type="match status" value="1"/>
</dbReference>
<comment type="caution">
    <text evidence="2">The sequence shown here is derived from an EMBL/GenBank/DDBJ whole genome shotgun (WGS) entry which is preliminary data.</text>
</comment>
<dbReference type="InterPro" id="IPR014966">
    <property type="entry name" value="FRG-dom"/>
</dbReference>
<name>A0A2A7MIH1_9CLOT</name>
<dbReference type="AlphaFoldDB" id="A0A2A7MIH1"/>
<dbReference type="Pfam" id="PF08867">
    <property type="entry name" value="FRG"/>
    <property type="match status" value="1"/>
</dbReference>
<dbReference type="Proteomes" id="UP000220840">
    <property type="component" value="Unassembled WGS sequence"/>
</dbReference>
<accession>A0A2A7MIH1</accession>
<sequence>MYEAKNVSDYIEKILKLISNKEDKFTLVYRGEDKVHAKPCEPNIFRKDYLFRNKFFEKNLFEEMRANRITEGKTYLERAIDAQHDEFPSRLLDVSYNSLIALYFAVTPYYHEKEDIYDKNEKNSNENNGCVYVFFIEKFFCPSGDIINKVYDELINRNEKSFLTHPIFQKNHKLIDHIKINKRIIAQQGAFILFQGDEVSPIPECYYEKIEIPAECKSKIRKQLKNLFGIYTGSIYPEPTNLVNEISRKSCQINNNKFTYDNEMNLVIHNLENQLEYYRKKIIAYAFEKNEEAIFKLIYKLETEIYSYKIAIEDEENLIINNNDKEKEKILSEMKVKYNNLLVLFFDSISSYLQKFKIEVSEEIKFEEK</sequence>
<gene>
    <name evidence="2" type="ORF">CQ394_06000</name>
</gene>
<reference evidence="2 3" key="1">
    <citation type="submission" date="2017-10" db="EMBL/GenBank/DDBJ databases">
        <title>Effective Description of Clostridium neonatale sp. nov. linked to necrotizing enterocolitis in neonates and a clarification of species assignable to the genus Clostridium (Prazmowski 1880) emend. Lawson and Rainey 2016.</title>
        <authorList>
            <person name="Bernard K."/>
            <person name="Burdz T."/>
            <person name="Wiebe D."/>
            <person name="Balcewich B."/>
            <person name="Alfa M."/>
            <person name="Bernier A.-M."/>
        </authorList>
    </citation>
    <scope>NUCLEOTIDE SEQUENCE [LARGE SCALE GENOMIC DNA]</scope>
    <source>
        <strain evidence="2 3">LCDC99A005</strain>
    </source>
</reference>
<dbReference type="STRING" id="137838.GCA_001458595_02670"/>
<feature type="domain" description="FRG" evidence="1">
    <location>
        <begin position="23"/>
        <end position="132"/>
    </location>
</feature>
<evidence type="ECO:0000313" key="3">
    <source>
        <dbReference type="Proteomes" id="UP000220840"/>
    </source>
</evidence>